<dbReference type="InterPro" id="IPR039417">
    <property type="entry name" value="Peptidase_C1A_papain-like"/>
</dbReference>
<dbReference type="InterPro" id="IPR000010">
    <property type="entry name" value="Cystatin_dom"/>
</dbReference>
<dbReference type="KEGG" id="ccin:107262789"/>
<keyword evidence="8" id="KW-1015">Disulfide bond</keyword>
<keyword evidence="5" id="KW-0378">Hydrolase</keyword>
<evidence type="ECO:0000256" key="8">
    <source>
        <dbReference type="ARBA" id="ARBA00023157"/>
    </source>
</evidence>
<evidence type="ECO:0000313" key="15">
    <source>
        <dbReference type="Proteomes" id="UP000694920"/>
    </source>
</evidence>
<evidence type="ECO:0000259" key="13">
    <source>
        <dbReference type="SMART" id="SM00645"/>
    </source>
</evidence>
<evidence type="ECO:0000259" key="12">
    <source>
        <dbReference type="SMART" id="SM00043"/>
    </source>
</evidence>
<gene>
    <name evidence="16" type="primary">LOC107262789</name>
</gene>
<dbReference type="Pfam" id="PF00031">
    <property type="entry name" value="Cystatin"/>
    <property type="match status" value="3"/>
</dbReference>
<dbReference type="Gene3D" id="3.10.450.10">
    <property type="match status" value="4"/>
</dbReference>
<evidence type="ECO:0000259" key="14">
    <source>
        <dbReference type="SMART" id="SM00848"/>
    </source>
</evidence>
<evidence type="ECO:0000256" key="7">
    <source>
        <dbReference type="ARBA" id="ARBA00023145"/>
    </source>
</evidence>
<accession>A0AAJ7BFL8</accession>
<feature type="compositionally biased region" description="Low complexity" evidence="10">
    <location>
        <begin position="478"/>
        <end position="489"/>
    </location>
</feature>
<dbReference type="CDD" id="cd02248">
    <property type="entry name" value="Peptidase_C1A"/>
    <property type="match status" value="1"/>
</dbReference>
<evidence type="ECO:0000256" key="4">
    <source>
        <dbReference type="ARBA" id="ARBA00022729"/>
    </source>
</evidence>
<dbReference type="PROSITE" id="PS00287">
    <property type="entry name" value="CYSTATIN"/>
    <property type="match status" value="2"/>
</dbReference>
<evidence type="ECO:0000313" key="16">
    <source>
        <dbReference type="RefSeq" id="XP_015584817.1"/>
    </source>
</evidence>
<dbReference type="GO" id="GO:0004869">
    <property type="term" value="F:cysteine-type endopeptidase inhibitor activity"/>
    <property type="evidence" value="ECO:0007669"/>
    <property type="project" value="InterPro"/>
</dbReference>
<dbReference type="InterPro" id="IPR000169">
    <property type="entry name" value="Pept_cys_AS"/>
</dbReference>
<protein>
    <submittedName>
        <fullName evidence="16">Uncharacterized protein LOC107262789</fullName>
    </submittedName>
</protein>
<dbReference type="InterPro" id="IPR038765">
    <property type="entry name" value="Papain-like_cys_pep_sf"/>
</dbReference>
<keyword evidence="15" id="KW-1185">Reference proteome</keyword>
<dbReference type="GO" id="GO:0008234">
    <property type="term" value="F:cysteine-type peptidase activity"/>
    <property type="evidence" value="ECO:0007669"/>
    <property type="project" value="UniProtKB-KW"/>
</dbReference>
<feature type="domain" description="Cathepsin propeptide inhibitor" evidence="14">
    <location>
        <begin position="897"/>
        <end position="954"/>
    </location>
</feature>
<comment type="similarity">
    <text evidence="1">Belongs to the peptidase C1 family.</text>
</comment>
<dbReference type="InterPro" id="IPR013201">
    <property type="entry name" value="Prot_inhib_I29"/>
</dbReference>
<dbReference type="Pfam" id="PF00112">
    <property type="entry name" value="Peptidase_C1"/>
    <property type="match status" value="1"/>
</dbReference>
<dbReference type="Gene3D" id="3.90.70.10">
    <property type="entry name" value="Cysteine proteinases"/>
    <property type="match status" value="1"/>
</dbReference>
<dbReference type="PROSITE" id="PS00639">
    <property type="entry name" value="THIOL_PROTEASE_HIS"/>
    <property type="match status" value="1"/>
</dbReference>
<evidence type="ECO:0000256" key="3">
    <source>
        <dbReference type="ARBA" id="ARBA00022670"/>
    </source>
</evidence>
<dbReference type="CDD" id="cd00042">
    <property type="entry name" value="CY"/>
    <property type="match status" value="3"/>
</dbReference>
<dbReference type="GO" id="GO:0006508">
    <property type="term" value="P:proteolysis"/>
    <property type="evidence" value="ECO:0007669"/>
    <property type="project" value="UniProtKB-KW"/>
</dbReference>
<feature type="domain" description="Cystatin" evidence="12">
    <location>
        <begin position="760"/>
        <end position="866"/>
    </location>
</feature>
<dbReference type="Pfam" id="PF08246">
    <property type="entry name" value="Inhibitor_I29"/>
    <property type="match status" value="1"/>
</dbReference>
<feature type="domain" description="Cystatin" evidence="12">
    <location>
        <begin position="647"/>
        <end position="753"/>
    </location>
</feature>
<dbReference type="SMART" id="SM00645">
    <property type="entry name" value="Pept_C1"/>
    <property type="match status" value="1"/>
</dbReference>
<dbReference type="InterPro" id="IPR013128">
    <property type="entry name" value="Peptidase_C1A"/>
</dbReference>
<keyword evidence="3" id="KW-0645">Protease</keyword>
<name>A0AAJ7BFL8_CEPCN</name>
<keyword evidence="7" id="KW-0865">Zymogen</keyword>
<dbReference type="InterPro" id="IPR025660">
    <property type="entry name" value="Pept_his_AS"/>
</dbReference>
<dbReference type="SUPFAM" id="SSF54403">
    <property type="entry name" value="Cystatin/monellin"/>
    <property type="match status" value="4"/>
</dbReference>
<dbReference type="SMART" id="SM00043">
    <property type="entry name" value="CY"/>
    <property type="match status" value="3"/>
</dbReference>
<organism evidence="15 16">
    <name type="scientific">Cephus cinctus</name>
    <name type="common">Wheat stem sawfly</name>
    <dbReference type="NCBI Taxonomy" id="211228"/>
    <lineage>
        <taxon>Eukaryota</taxon>
        <taxon>Metazoa</taxon>
        <taxon>Ecdysozoa</taxon>
        <taxon>Arthropoda</taxon>
        <taxon>Hexapoda</taxon>
        <taxon>Insecta</taxon>
        <taxon>Pterygota</taxon>
        <taxon>Neoptera</taxon>
        <taxon>Endopterygota</taxon>
        <taxon>Hymenoptera</taxon>
        <taxon>Cephoidea</taxon>
        <taxon>Cephidae</taxon>
        <taxon>Cephus</taxon>
    </lineage>
</organism>
<dbReference type="RefSeq" id="XP_015584817.1">
    <property type="nucleotide sequence ID" value="XM_015729331.2"/>
</dbReference>
<dbReference type="InterPro" id="IPR025661">
    <property type="entry name" value="Pept_asp_AS"/>
</dbReference>
<dbReference type="GeneID" id="107262789"/>
<comment type="similarity">
    <text evidence="2">Belongs to the cystatin family.</text>
</comment>
<evidence type="ECO:0000256" key="9">
    <source>
        <dbReference type="ARBA" id="ARBA00023180"/>
    </source>
</evidence>
<keyword evidence="9" id="KW-0325">Glycoprotein</keyword>
<sequence>MADPGIRVFSRALLFAVLFLHVFSNPVNIPLQSVSDLLIQSALNSLNEDSPTRHTYKGGNLISAQKLLEPPYVIYRLTLNLEPECDGDSSSCPREACAINLKQHELGVIEVQQSSIQCMYLYPQVQEDEVNRVQQMQQESSLDMNLQDQDVIESLDKQILNQSVELDHEVQTAADQNDEPFIAVRASNLKYCPGCPYELNPTLPGLSAFAEQAVQSMDEAGQTDYKHKLVSIVRVTRAVPPGSNVVQYNLLLEIGESNCLNSTPIDRSECSLQSNIPIKLCQVTFEERPWQENSRQITKNNCTEGQGVENELSSSISPNIAADSLVSSRLNNQQSVQDVLVKTSNYDQLTQETKTATYGSLIDELFGNPVNTTVVEITTEQTGTLVTEETLTKIVLNNDNKKEEAVFFNDKFKEFDEFLEDFNVSVNTEVSTLSSTGVPVTEEVIVAVKVNEENIPTKASSKDNKQTQVTNLNTYELNNSHSESNSSEEVQTSGIVQVKDSSEESHESAESKELPVALNRKKRALSSKLPQSEINFINELAKKAVDILDDIDTDSDKRIIVAVENATTIYSHGIIYRITMLIASTSCDENSRHELNCNNKIIPPRKRCKIEVHLDGKRLLHTAKVAKSSCCDLPEEVNNHVTRRRRGISGGVNAISVSDPEVLKYASMGLETFSANFEGPNEPILVEIQEASVQVVAGNLYKIKVKLGTSNCPKGTKNNCALKPDSETKICLIKVWSQPWLDEGSPDVKVNCDQTRKKREIPGGVNSISVSDPEVVKYASMGLQKFSANSEGPNEPILVEIQEASVQVVAGNLYKIKVKLGTSNCPKGTKNNCALKPDSETKICLIKVWSQPWLDKGSPDVKVNCNQTPRRKRSLRGVNYSLKMMNQAKYFKYEKMFQQFTQDFNKTYSSSKERKNRFEIFKKNLNVIEELQKNEQGTAKYGITMFADLSTKEFRKKYLGLRPDLKLENHIPMPMAEIPDNIELPTEFDWRDRHVVTEVKDQGQCGSCWAFSVTGNIESLYAIKYKKLLSLSEQELVDCDTLDQGCGGGLPDNAYRAIENLGGLELEKDYPYEAENEKCHFNKSKAKVVITSAVNITSNETLMAKWLVSNGPISIGINANAMQFYMGGVSHPYKFLCSPDNLDHGVLIVGYGIHTYPLFNKKLPYWTIKNSWGPRWGEQGYYRVYRGDGTCGVNQMASSAIVA</sequence>
<dbReference type="Proteomes" id="UP000694920">
    <property type="component" value="Unplaced"/>
</dbReference>
<reference evidence="16" key="1">
    <citation type="submission" date="2025-08" db="UniProtKB">
        <authorList>
            <consortium name="RefSeq"/>
        </authorList>
    </citation>
    <scope>IDENTIFICATION</scope>
</reference>
<feature type="domain" description="Cystatin" evidence="12">
    <location>
        <begin position="191"/>
        <end position="303"/>
    </location>
</feature>
<evidence type="ECO:0000256" key="11">
    <source>
        <dbReference type="SAM" id="SignalP"/>
    </source>
</evidence>
<evidence type="ECO:0000256" key="2">
    <source>
        <dbReference type="ARBA" id="ARBA00009403"/>
    </source>
</evidence>
<feature type="signal peptide" evidence="11">
    <location>
        <begin position="1"/>
        <end position="24"/>
    </location>
</feature>
<dbReference type="SMART" id="SM00848">
    <property type="entry name" value="Inhibitor_I29"/>
    <property type="match status" value="1"/>
</dbReference>
<dbReference type="AlphaFoldDB" id="A0AAJ7BFL8"/>
<evidence type="ECO:0000256" key="5">
    <source>
        <dbReference type="ARBA" id="ARBA00022801"/>
    </source>
</evidence>
<keyword evidence="4 11" id="KW-0732">Signal</keyword>
<feature type="domain" description="Peptidase C1A papain C-terminal" evidence="13">
    <location>
        <begin position="984"/>
        <end position="1201"/>
    </location>
</feature>
<evidence type="ECO:0000256" key="1">
    <source>
        <dbReference type="ARBA" id="ARBA00008455"/>
    </source>
</evidence>
<dbReference type="FunFam" id="3.90.70.10:FF:000130">
    <property type="entry name" value="Cysteine proteinase 1"/>
    <property type="match status" value="1"/>
</dbReference>
<evidence type="ECO:0000256" key="6">
    <source>
        <dbReference type="ARBA" id="ARBA00022807"/>
    </source>
</evidence>
<keyword evidence="6" id="KW-0788">Thiol protease</keyword>
<feature type="region of interest" description="Disordered" evidence="10">
    <location>
        <begin position="477"/>
        <end position="515"/>
    </location>
</feature>
<dbReference type="SUPFAM" id="SSF54001">
    <property type="entry name" value="Cysteine proteinases"/>
    <property type="match status" value="1"/>
</dbReference>
<dbReference type="InterPro" id="IPR000668">
    <property type="entry name" value="Peptidase_C1A_C"/>
</dbReference>
<evidence type="ECO:0000256" key="10">
    <source>
        <dbReference type="SAM" id="MobiDB-lite"/>
    </source>
</evidence>
<dbReference type="PRINTS" id="PR00705">
    <property type="entry name" value="PAPAIN"/>
</dbReference>
<feature type="chain" id="PRO_5042532342" evidence="11">
    <location>
        <begin position="25"/>
        <end position="1203"/>
    </location>
</feature>
<proteinExistence type="inferred from homology"/>
<dbReference type="InterPro" id="IPR018073">
    <property type="entry name" value="Prot_inh_cystat_CS"/>
</dbReference>
<dbReference type="PROSITE" id="PS00139">
    <property type="entry name" value="THIOL_PROTEASE_CYS"/>
    <property type="match status" value="1"/>
</dbReference>
<dbReference type="PROSITE" id="PS00640">
    <property type="entry name" value="THIOL_PROTEASE_ASN"/>
    <property type="match status" value="1"/>
</dbReference>
<dbReference type="InterPro" id="IPR046350">
    <property type="entry name" value="Cystatin_sf"/>
</dbReference>
<feature type="compositionally biased region" description="Basic and acidic residues" evidence="10">
    <location>
        <begin position="500"/>
        <end position="513"/>
    </location>
</feature>
<dbReference type="PANTHER" id="PTHR12411">
    <property type="entry name" value="CYSTEINE PROTEASE FAMILY C1-RELATED"/>
    <property type="match status" value="1"/>
</dbReference>